<sequence length="115" mass="13186">MAFSGLPLLRSELTGGRAFALGLRSGFTVEQGGRMRAAACLPWRPPAGPARKNRKDPIQIEDFVYTLRNRIERCFNKLRSSRRLATRYDKSAESYLGFIHRASIRLWFRHFVNSA</sequence>
<dbReference type="Proteomes" id="UP000239504">
    <property type="component" value="Unassembled WGS sequence"/>
</dbReference>
<name>A0A2S7KAQ6_9PROT</name>
<accession>A0A2S7KAQ6</accession>
<reference evidence="1 2" key="1">
    <citation type="submission" date="2017-12" db="EMBL/GenBank/DDBJ databases">
        <authorList>
            <person name="Hurst M.R.H."/>
        </authorList>
    </citation>
    <scope>NUCLEOTIDE SEQUENCE [LARGE SCALE GENOMIC DNA]</scope>
    <source>
        <strain evidence="1 2">SY-3-19</strain>
    </source>
</reference>
<keyword evidence="2" id="KW-1185">Reference proteome</keyword>
<protein>
    <submittedName>
        <fullName evidence="1">Uncharacterized protein</fullName>
    </submittedName>
</protein>
<organism evidence="1 2">
    <name type="scientific">Hyphococcus luteus</name>
    <dbReference type="NCBI Taxonomy" id="2058213"/>
    <lineage>
        <taxon>Bacteria</taxon>
        <taxon>Pseudomonadati</taxon>
        <taxon>Pseudomonadota</taxon>
        <taxon>Alphaproteobacteria</taxon>
        <taxon>Parvularculales</taxon>
        <taxon>Parvularculaceae</taxon>
        <taxon>Hyphococcus</taxon>
    </lineage>
</organism>
<proteinExistence type="predicted"/>
<dbReference type="AlphaFoldDB" id="A0A2S7KAQ6"/>
<dbReference type="EMBL" id="PJCH01000001">
    <property type="protein sequence ID" value="PQA89604.1"/>
    <property type="molecule type" value="Genomic_DNA"/>
</dbReference>
<evidence type="ECO:0000313" key="1">
    <source>
        <dbReference type="EMBL" id="PQA89604.1"/>
    </source>
</evidence>
<evidence type="ECO:0000313" key="2">
    <source>
        <dbReference type="Proteomes" id="UP000239504"/>
    </source>
</evidence>
<gene>
    <name evidence="1" type="ORF">CW354_01690</name>
</gene>
<comment type="caution">
    <text evidence="1">The sequence shown here is derived from an EMBL/GenBank/DDBJ whole genome shotgun (WGS) entry which is preliminary data.</text>
</comment>